<dbReference type="OrthoDB" id="8674753at2759"/>
<evidence type="ECO:0000313" key="5">
    <source>
        <dbReference type="Proteomes" id="UP000526942"/>
    </source>
</evidence>
<dbReference type="InterPro" id="IPR007084">
    <property type="entry name" value="BRICHOS_dom"/>
</dbReference>
<dbReference type="EMBL" id="VXAM01000837">
    <property type="protein sequence ID" value="NXJ98041.1"/>
    <property type="molecule type" value="Genomic_DNA"/>
</dbReference>
<dbReference type="SMART" id="SM01039">
    <property type="entry name" value="BRICHOS"/>
    <property type="match status" value="1"/>
</dbReference>
<reference evidence="4 5" key="1">
    <citation type="submission" date="2019-09" db="EMBL/GenBank/DDBJ databases">
        <title>Bird 10,000 Genomes (B10K) Project - Family phase.</title>
        <authorList>
            <person name="Zhang G."/>
        </authorList>
    </citation>
    <scope>NUCLEOTIDE SEQUENCE [LARGE SCALE GENOMIC DNA]</scope>
    <source>
        <strain evidence="4">B10K-DU-011-20</strain>
        <tissue evidence="4">Muscle</tissue>
    </source>
</reference>
<accession>A0A7L0FTC7</accession>
<feature type="non-terminal residue" evidence="4">
    <location>
        <position position="159"/>
    </location>
</feature>
<sequence>LFALLIERLLGTHKLNPSIFFKNQDGRKHFKRHHGEHSHESFIETGINSDSGEDSDAWNSVWDTKTGYVATKVFSKNTCIIAKLDERFLHNQPFPEQPQGEERPGPDQLPPIENRYIISGDRLQSLRPYGRRIEALCRGIPSYLAYPAAGEYSSNSALC</sequence>
<gene>
    <name evidence="4" type="primary">Gkn1</name>
    <name evidence="4" type="ORF">CORCON_R15300</name>
</gene>
<evidence type="ECO:0000313" key="4">
    <source>
        <dbReference type="EMBL" id="NXJ98041.1"/>
    </source>
</evidence>
<feature type="non-terminal residue" evidence="4">
    <location>
        <position position="1"/>
    </location>
</feature>
<keyword evidence="1" id="KW-1015">Disulfide bond</keyword>
<keyword evidence="5" id="KW-1185">Reference proteome</keyword>
<dbReference type="PROSITE" id="PS50869">
    <property type="entry name" value="BRICHOS"/>
    <property type="match status" value="1"/>
</dbReference>
<feature type="region of interest" description="Disordered" evidence="2">
    <location>
        <begin position="92"/>
        <end position="111"/>
    </location>
</feature>
<dbReference type="PANTHER" id="PTHR16483">
    <property type="entry name" value="GASTROKINE 1"/>
    <property type="match status" value="1"/>
</dbReference>
<organism evidence="4 5">
    <name type="scientific">Corythaixoides concolor</name>
    <name type="common">Grey go-away-bird</name>
    <dbReference type="NCBI Taxonomy" id="103956"/>
    <lineage>
        <taxon>Eukaryota</taxon>
        <taxon>Metazoa</taxon>
        <taxon>Chordata</taxon>
        <taxon>Craniata</taxon>
        <taxon>Vertebrata</taxon>
        <taxon>Euteleostomi</taxon>
        <taxon>Archelosauria</taxon>
        <taxon>Archosauria</taxon>
        <taxon>Dinosauria</taxon>
        <taxon>Saurischia</taxon>
        <taxon>Theropoda</taxon>
        <taxon>Coelurosauria</taxon>
        <taxon>Aves</taxon>
        <taxon>Neognathae</taxon>
        <taxon>Neoaves</taxon>
        <taxon>Otidimorphae</taxon>
        <taxon>Musophagiformes</taxon>
        <taxon>Musophagidae</taxon>
        <taxon>Corythaixoides</taxon>
    </lineage>
</organism>
<evidence type="ECO:0000256" key="1">
    <source>
        <dbReference type="ARBA" id="ARBA00023157"/>
    </source>
</evidence>
<dbReference type="InterPro" id="IPR051772">
    <property type="entry name" value="Gastrokine"/>
</dbReference>
<feature type="domain" description="BRICHOS" evidence="3">
    <location>
        <begin position="52"/>
        <end position="145"/>
    </location>
</feature>
<dbReference type="AlphaFoldDB" id="A0A7L0FTC7"/>
<dbReference type="Gene3D" id="3.30.390.150">
    <property type="match status" value="1"/>
</dbReference>
<name>A0A7L0FTC7_CORCN</name>
<evidence type="ECO:0000256" key="2">
    <source>
        <dbReference type="SAM" id="MobiDB-lite"/>
    </source>
</evidence>
<dbReference type="Proteomes" id="UP000526942">
    <property type="component" value="Unassembled WGS sequence"/>
</dbReference>
<comment type="caution">
    <text evidence="4">The sequence shown here is derived from an EMBL/GenBank/DDBJ whole genome shotgun (WGS) entry which is preliminary data.</text>
</comment>
<proteinExistence type="predicted"/>
<dbReference type="Pfam" id="PF04089">
    <property type="entry name" value="BRICHOS"/>
    <property type="match status" value="1"/>
</dbReference>
<evidence type="ECO:0000259" key="3">
    <source>
        <dbReference type="PROSITE" id="PS50869"/>
    </source>
</evidence>
<protein>
    <submittedName>
        <fullName evidence="4">GKN1 protein</fullName>
    </submittedName>
</protein>